<dbReference type="AlphaFoldDB" id="D7A8A9"/>
<dbReference type="InterPro" id="IPR001584">
    <property type="entry name" value="Integrase_cat-core"/>
</dbReference>
<proteinExistence type="predicted"/>
<dbReference type="PROSITE" id="PS50994">
    <property type="entry name" value="INTEGRASE"/>
    <property type="match status" value="1"/>
</dbReference>
<dbReference type="KEGG" id="sno:Snov_1268"/>
<dbReference type="InterPro" id="IPR012337">
    <property type="entry name" value="RNaseH-like_sf"/>
</dbReference>
<keyword evidence="3" id="KW-1185">Reference proteome</keyword>
<dbReference type="InterPro" id="IPR036397">
    <property type="entry name" value="RNaseH_sf"/>
</dbReference>
<dbReference type="InterPro" id="IPR015378">
    <property type="entry name" value="Transposase-like_Mu_C"/>
</dbReference>
<accession>D7A8A9</accession>
<gene>
    <name evidence="2" type="ordered locus">Snov_1268</name>
</gene>
<dbReference type="STRING" id="639283.Snov_1268"/>
<organism evidence="2 3">
    <name type="scientific">Ancylobacter novellus (strain ATCC 8093 / DSM 506 / JCM 20403 / CCM 1077 / IAM 12100 / NBRC 12443 / NCIMB 10456)</name>
    <name type="common">Starkeya novella</name>
    <dbReference type="NCBI Taxonomy" id="639283"/>
    <lineage>
        <taxon>Bacteria</taxon>
        <taxon>Pseudomonadati</taxon>
        <taxon>Pseudomonadota</taxon>
        <taxon>Alphaproteobacteria</taxon>
        <taxon>Hyphomicrobiales</taxon>
        <taxon>Xanthobacteraceae</taxon>
        <taxon>Ancylobacter</taxon>
    </lineage>
</organism>
<evidence type="ECO:0000313" key="2">
    <source>
        <dbReference type="EMBL" id="ADH88582.1"/>
    </source>
</evidence>
<dbReference type="eggNOG" id="COG2801">
    <property type="taxonomic scope" value="Bacteria"/>
</dbReference>
<evidence type="ECO:0000259" key="1">
    <source>
        <dbReference type="PROSITE" id="PS50994"/>
    </source>
</evidence>
<dbReference type="HOGENOM" id="CLU_018861_0_0_5"/>
<dbReference type="Pfam" id="PF09299">
    <property type="entry name" value="Mu-transpos_C"/>
    <property type="match status" value="1"/>
</dbReference>
<dbReference type="Gene3D" id="3.30.420.10">
    <property type="entry name" value="Ribonuclease H-like superfamily/Ribonuclease H"/>
    <property type="match status" value="1"/>
</dbReference>
<dbReference type="SUPFAM" id="SSF53098">
    <property type="entry name" value="Ribonuclease H-like"/>
    <property type="match status" value="1"/>
</dbReference>
<dbReference type="GO" id="GO:0003676">
    <property type="term" value="F:nucleic acid binding"/>
    <property type="evidence" value="ECO:0007669"/>
    <property type="project" value="InterPro"/>
</dbReference>
<reference evidence="2 3" key="1">
    <citation type="journal article" date="2012" name="Stand. Genomic Sci.">
        <title>Complete genome sequence of the facultatively chemolithoautotrophic and methylotrophic alpha Proteobacterium Starkeya novella type strain (ATCC 8093(T)).</title>
        <authorList>
            <person name="Kappler U."/>
            <person name="Davenport K."/>
            <person name="Beatson S."/>
            <person name="Lucas S."/>
            <person name="Lapidus A."/>
            <person name="Copeland A."/>
            <person name="Berry K.W."/>
            <person name="Glavina Del Rio T."/>
            <person name="Hammon N."/>
            <person name="Dalin E."/>
            <person name="Tice H."/>
            <person name="Pitluck S."/>
            <person name="Richardson P."/>
            <person name="Bruce D."/>
            <person name="Goodwin L.A."/>
            <person name="Han C."/>
            <person name="Tapia R."/>
            <person name="Detter J.C."/>
            <person name="Chang Y.J."/>
            <person name="Jeffries C.D."/>
            <person name="Land M."/>
            <person name="Hauser L."/>
            <person name="Kyrpides N.C."/>
            <person name="Goker M."/>
            <person name="Ivanova N."/>
            <person name="Klenk H.P."/>
            <person name="Woyke T."/>
        </authorList>
    </citation>
    <scope>NUCLEOTIDE SEQUENCE [LARGE SCALE GENOMIC DNA]</scope>
    <source>
        <strain evidence="3">ATCC 8093 / DSM 506 / JCM 20403 / CCM 1077 / IAM 12100 / NBRC 12443 / NCIMB 10456</strain>
    </source>
</reference>
<name>D7A8A9_ANCN5</name>
<dbReference type="OrthoDB" id="5287589at2"/>
<dbReference type="EMBL" id="CP002026">
    <property type="protein sequence ID" value="ADH88582.1"/>
    <property type="molecule type" value="Genomic_DNA"/>
</dbReference>
<dbReference type="GO" id="GO:0015074">
    <property type="term" value="P:DNA integration"/>
    <property type="evidence" value="ECO:0007669"/>
    <property type="project" value="InterPro"/>
</dbReference>
<protein>
    <submittedName>
        <fullName evidence="2">Transposase-like Mu</fullName>
    </submittedName>
</protein>
<feature type="domain" description="Integrase catalytic" evidence="1">
    <location>
        <begin position="306"/>
        <end position="510"/>
    </location>
</feature>
<dbReference type="Proteomes" id="UP000006633">
    <property type="component" value="Chromosome"/>
</dbReference>
<sequence>MTNAIQTIHVEPAAYPTPRWRLEAHDKVTVDREIDYVPVSDDESGHVLRRVDNPNLCERFSHDEFETLRREGRVSISRGFYLATKAKLQSPGDVSRITDLSNDQQIKVLWQKSICDGFLRMESEGAANRSDSSMAMAIANIMAKLLATQFANGRCGSADVAVKRPPSPRTLRRWLRRYEACGYNAMALVDAYHRCGDRHTTRLGADEKALMQEFAEKYASSRRPTKASLLRDLHGEIEKRNADRKKGGQRRLVKPSRKAFEHVIDALDPFHVEAGRTSPEAARKKFYIVRGGLDVIRPFERLEFDESKIPLQAILMDAGLWAQLSPEERAEIGRARYWLSVAVDAATRCCVAALLVEKLSASTAVATLEMAVNDKSAYAAAAGCSTPWDMCGTLETAAQDSGSQFLSHEYWAANTDLGSEVIFPPAGMPQMRARNERFFRSMNKGLFSRIDGQTFENVVIKGDYDSEARAVLDVAEIGRMIVRWIVDVYHNTPHAGLGGETPRNAWLRLSKTYRVMPPPDVDVSRHIFGVTIERKIGNEGVRVLGLRYQSLELQRLRRDARLKPVLVRINPADLGYVSVRTNEGWLTVPCQRPGFDGVSVTRWLEAERSLRRTNANMAKLSEPIVFQALQDIQEMSDAATKRAGIASPLLASADIDAFERSHFHSFEFARGPEGGPVVLDEHTLGDKVTDTADVHAFEEIGGSATGAPANDVGDDDFFVED</sequence>
<dbReference type="RefSeq" id="WP_013166087.1">
    <property type="nucleotide sequence ID" value="NC_014217.1"/>
</dbReference>
<evidence type="ECO:0000313" key="3">
    <source>
        <dbReference type="Proteomes" id="UP000006633"/>
    </source>
</evidence>